<protein>
    <recommendedName>
        <fullName evidence="6">UDP-glycosyltransferase</fullName>
    </recommendedName>
</protein>
<dbReference type="AlphaFoldDB" id="A0AAD9XM10"/>
<dbReference type="EMBL" id="JANJYI010000001">
    <property type="protein sequence ID" value="KAK2661822.1"/>
    <property type="molecule type" value="Genomic_DNA"/>
</dbReference>
<evidence type="ECO:0000313" key="5">
    <source>
        <dbReference type="Proteomes" id="UP001280121"/>
    </source>
</evidence>
<comment type="caution">
    <text evidence="4">The sequence shown here is derived from an EMBL/GenBank/DDBJ whole genome shotgun (WGS) entry which is preliminary data.</text>
</comment>
<dbReference type="PANTHER" id="PTHR48047">
    <property type="entry name" value="GLYCOSYLTRANSFERASE"/>
    <property type="match status" value="1"/>
</dbReference>
<keyword evidence="3" id="KW-0732">Signal</keyword>
<dbReference type="Gene3D" id="3.40.50.2000">
    <property type="entry name" value="Glycogen Phosphorylase B"/>
    <property type="match status" value="2"/>
</dbReference>
<comment type="similarity">
    <text evidence="1">Belongs to the UDP-glycosyltransferase family.</text>
</comment>
<evidence type="ECO:0008006" key="6">
    <source>
        <dbReference type="Google" id="ProtNLM"/>
    </source>
</evidence>
<dbReference type="PANTHER" id="PTHR48047:SF164">
    <property type="entry name" value="GLYCOSYLTRANSFERASE"/>
    <property type="match status" value="1"/>
</dbReference>
<organism evidence="4 5">
    <name type="scientific">Dipteronia dyeriana</name>
    <dbReference type="NCBI Taxonomy" id="168575"/>
    <lineage>
        <taxon>Eukaryota</taxon>
        <taxon>Viridiplantae</taxon>
        <taxon>Streptophyta</taxon>
        <taxon>Embryophyta</taxon>
        <taxon>Tracheophyta</taxon>
        <taxon>Spermatophyta</taxon>
        <taxon>Magnoliopsida</taxon>
        <taxon>eudicotyledons</taxon>
        <taxon>Gunneridae</taxon>
        <taxon>Pentapetalae</taxon>
        <taxon>rosids</taxon>
        <taxon>malvids</taxon>
        <taxon>Sapindales</taxon>
        <taxon>Sapindaceae</taxon>
        <taxon>Hippocastanoideae</taxon>
        <taxon>Acereae</taxon>
        <taxon>Dipteronia</taxon>
    </lineage>
</organism>
<dbReference type="Proteomes" id="UP001280121">
    <property type="component" value="Unassembled WGS sequence"/>
</dbReference>
<evidence type="ECO:0000313" key="4">
    <source>
        <dbReference type="EMBL" id="KAK2661822.1"/>
    </source>
</evidence>
<keyword evidence="5" id="KW-1185">Reference proteome</keyword>
<feature type="chain" id="PRO_5042058131" description="UDP-glycosyltransferase" evidence="3">
    <location>
        <begin position="40"/>
        <end position="272"/>
    </location>
</feature>
<evidence type="ECO:0000256" key="1">
    <source>
        <dbReference type="ARBA" id="ARBA00009995"/>
    </source>
</evidence>
<evidence type="ECO:0000256" key="3">
    <source>
        <dbReference type="SAM" id="SignalP"/>
    </source>
</evidence>
<sequence length="272" mass="30544">MGFTSISHVILFPFMSNGHTIPLLHLAHLLLLLPRIAVTVFKTPANRPFISNFLVNTTASIVDLPFPENVTGISPGIESTDKLPSTSLGFEHAVQDMPRASFLVSYGFLWWTLESATKFGFPRSVFVHQLLNGPESDDELITVTGFPWIRLTRNAFDPLFKNVEPKGPQFELLMDQVIATSNSYGTIANSFYELGPVFVEHLNREAKHKVWCVGPLCLADRTRVQLQKPTWIEWLDQKLKQGRSVMYVAFGIQAEISPEQLKEISSGLEESN</sequence>
<dbReference type="GO" id="GO:0035251">
    <property type="term" value="F:UDP-glucosyltransferase activity"/>
    <property type="evidence" value="ECO:0007669"/>
    <property type="project" value="TreeGrafter"/>
</dbReference>
<feature type="signal peptide" evidence="3">
    <location>
        <begin position="1"/>
        <end position="39"/>
    </location>
</feature>
<gene>
    <name evidence="4" type="ORF">Ddye_000396</name>
</gene>
<keyword evidence="2" id="KW-0328">Glycosyltransferase</keyword>
<accession>A0AAD9XM10</accession>
<name>A0AAD9XM10_9ROSI</name>
<feature type="non-terminal residue" evidence="4">
    <location>
        <position position="272"/>
    </location>
</feature>
<dbReference type="SUPFAM" id="SSF53756">
    <property type="entry name" value="UDP-Glycosyltransferase/glycogen phosphorylase"/>
    <property type="match status" value="1"/>
</dbReference>
<reference evidence="4" key="1">
    <citation type="journal article" date="2023" name="Plant J.">
        <title>Genome sequences and population genomics provide insights into the demographic history, inbreeding, and mutation load of two 'living fossil' tree species of Dipteronia.</title>
        <authorList>
            <person name="Feng Y."/>
            <person name="Comes H.P."/>
            <person name="Chen J."/>
            <person name="Zhu S."/>
            <person name="Lu R."/>
            <person name="Zhang X."/>
            <person name="Li P."/>
            <person name="Qiu J."/>
            <person name="Olsen K.M."/>
            <person name="Qiu Y."/>
        </authorList>
    </citation>
    <scope>NUCLEOTIDE SEQUENCE</scope>
    <source>
        <strain evidence="4">KIB01</strain>
    </source>
</reference>
<proteinExistence type="inferred from homology"/>
<evidence type="ECO:0000256" key="2">
    <source>
        <dbReference type="ARBA" id="ARBA00022676"/>
    </source>
</evidence>
<keyword evidence="2" id="KW-0808">Transferase</keyword>